<accession>A0A2C5Y8F8</accession>
<dbReference type="EMBL" id="NJET01000038">
    <property type="protein sequence ID" value="PHH63986.1"/>
    <property type="molecule type" value="Genomic_DNA"/>
</dbReference>
<gene>
    <name evidence="3" type="ORF">CDD81_5091</name>
</gene>
<evidence type="ECO:0000313" key="4">
    <source>
        <dbReference type="Proteomes" id="UP000226192"/>
    </source>
</evidence>
<evidence type="ECO:0000256" key="2">
    <source>
        <dbReference type="SAM" id="MobiDB-lite"/>
    </source>
</evidence>
<reference evidence="3 4" key="1">
    <citation type="submission" date="2017-06" db="EMBL/GenBank/DDBJ databases">
        <title>Ant-infecting Ophiocordyceps genomes reveal a high diversity of potential behavioral manipulation genes and a possible major role for enterotoxins.</title>
        <authorList>
            <person name="De Bekker C."/>
            <person name="Evans H.C."/>
            <person name="Brachmann A."/>
            <person name="Hughes D.P."/>
        </authorList>
    </citation>
    <scope>NUCLEOTIDE SEQUENCE [LARGE SCALE GENOMIC DNA]</scope>
    <source>
        <strain evidence="3 4">Map64</strain>
    </source>
</reference>
<sequence length="277" mass="32268">MPALRDWGEVAHLPIDPPPSKAPHGRSEIPSDDDMGLNGPDNVIYVNMKAEGIAERFKERIKELEQMLKLTHQLATIHAGIQVKKRREDGSLPSDDAERSQWLRAQYRVRVMDTYFKDGIYAWIYSPRFDEVEKEIKVEKRRFHWELLSTMLAGLVLPRPIAAGLEAIFQGVGDTIQKTEETGDRRSFWSMLQVYTYDEVRDDLRASLRNVHYVLDQKMHTIAKRKSTMTNIDVYFAFGQAEFEFNERTWNRLRREVEDFIEETGGENIRDPPEVPV</sequence>
<comment type="caution">
    <text evidence="3">The sequence shown here is derived from an EMBL/GenBank/DDBJ whole genome shotgun (WGS) entry which is preliminary data.</text>
</comment>
<evidence type="ECO:0000256" key="1">
    <source>
        <dbReference type="SAM" id="Coils"/>
    </source>
</evidence>
<organism evidence="3 4">
    <name type="scientific">Ophiocordyceps australis</name>
    <dbReference type="NCBI Taxonomy" id="1399860"/>
    <lineage>
        <taxon>Eukaryota</taxon>
        <taxon>Fungi</taxon>
        <taxon>Dikarya</taxon>
        <taxon>Ascomycota</taxon>
        <taxon>Pezizomycotina</taxon>
        <taxon>Sordariomycetes</taxon>
        <taxon>Hypocreomycetidae</taxon>
        <taxon>Hypocreales</taxon>
        <taxon>Ophiocordycipitaceae</taxon>
        <taxon>Ophiocordyceps</taxon>
    </lineage>
</organism>
<proteinExistence type="predicted"/>
<feature type="coiled-coil region" evidence="1">
    <location>
        <begin position="47"/>
        <end position="74"/>
    </location>
</feature>
<dbReference type="OrthoDB" id="3693942at2759"/>
<keyword evidence="4" id="KW-1185">Reference proteome</keyword>
<keyword evidence="1" id="KW-0175">Coiled coil</keyword>
<dbReference type="Proteomes" id="UP000226192">
    <property type="component" value="Unassembled WGS sequence"/>
</dbReference>
<feature type="region of interest" description="Disordered" evidence="2">
    <location>
        <begin position="1"/>
        <end position="36"/>
    </location>
</feature>
<dbReference type="AlphaFoldDB" id="A0A2C5Y8F8"/>
<protein>
    <submittedName>
        <fullName evidence="3">Uncharacterized protein</fullName>
    </submittedName>
</protein>
<dbReference type="STRING" id="1399860.A0A2C5Y8F8"/>
<name>A0A2C5Y8F8_9HYPO</name>
<evidence type="ECO:0000313" key="3">
    <source>
        <dbReference type="EMBL" id="PHH63986.1"/>
    </source>
</evidence>